<gene>
    <name evidence="1" type="ORF">M408DRAFT_330176</name>
</gene>
<dbReference type="EMBL" id="KN824300">
    <property type="protein sequence ID" value="KIM27291.1"/>
    <property type="molecule type" value="Genomic_DNA"/>
</dbReference>
<name>A0A0C3B741_SERVB</name>
<reference evidence="2" key="2">
    <citation type="submission" date="2015-01" db="EMBL/GenBank/DDBJ databases">
        <title>Evolutionary Origins and Diversification of the Mycorrhizal Mutualists.</title>
        <authorList>
            <consortium name="DOE Joint Genome Institute"/>
            <consortium name="Mycorrhizal Genomics Consortium"/>
            <person name="Kohler A."/>
            <person name="Kuo A."/>
            <person name="Nagy L.G."/>
            <person name="Floudas D."/>
            <person name="Copeland A."/>
            <person name="Barry K.W."/>
            <person name="Cichocki N."/>
            <person name="Veneault-Fourrey C."/>
            <person name="LaButti K."/>
            <person name="Lindquist E.A."/>
            <person name="Lipzen A."/>
            <person name="Lundell T."/>
            <person name="Morin E."/>
            <person name="Murat C."/>
            <person name="Riley R."/>
            <person name="Ohm R."/>
            <person name="Sun H."/>
            <person name="Tunlid A."/>
            <person name="Henrissat B."/>
            <person name="Grigoriev I.V."/>
            <person name="Hibbett D.S."/>
            <person name="Martin F."/>
        </authorList>
    </citation>
    <scope>NUCLEOTIDE SEQUENCE [LARGE SCALE GENOMIC DNA]</scope>
    <source>
        <strain evidence="2">MAFF 305830</strain>
    </source>
</reference>
<organism evidence="1 2">
    <name type="scientific">Serendipita vermifera MAFF 305830</name>
    <dbReference type="NCBI Taxonomy" id="933852"/>
    <lineage>
        <taxon>Eukaryota</taxon>
        <taxon>Fungi</taxon>
        <taxon>Dikarya</taxon>
        <taxon>Basidiomycota</taxon>
        <taxon>Agaricomycotina</taxon>
        <taxon>Agaricomycetes</taxon>
        <taxon>Sebacinales</taxon>
        <taxon>Serendipitaceae</taxon>
        <taxon>Serendipita</taxon>
    </lineage>
</organism>
<dbReference type="Proteomes" id="UP000054097">
    <property type="component" value="Unassembled WGS sequence"/>
</dbReference>
<proteinExistence type="predicted"/>
<dbReference type="AlphaFoldDB" id="A0A0C3B741"/>
<dbReference type="HOGENOM" id="CLU_1497118_0_0_1"/>
<reference evidence="1 2" key="1">
    <citation type="submission" date="2014-04" db="EMBL/GenBank/DDBJ databases">
        <authorList>
            <consortium name="DOE Joint Genome Institute"/>
            <person name="Kuo A."/>
            <person name="Zuccaro A."/>
            <person name="Kohler A."/>
            <person name="Nagy L.G."/>
            <person name="Floudas D."/>
            <person name="Copeland A."/>
            <person name="Barry K.W."/>
            <person name="Cichocki N."/>
            <person name="Veneault-Fourrey C."/>
            <person name="LaButti K."/>
            <person name="Lindquist E.A."/>
            <person name="Lipzen A."/>
            <person name="Lundell T."/>
            <person name="Morin E."/>
            <person name="Murat C."/>
            <person name="Sun H."/>
            <person name="Tunlid A."/>
            <person name="Henrissat B."/>
            <person name="Grigoriev I.V."/>
            <person name="Hibbett D.S."/>
            <person name="Martin F."/>
            <person name="Nordberg H.P."/>
            <person name="Cantor M.N."/>
            <person name="Hua S.X."/>
        </authorList>
    </citation>
    <scope>NUCLEOTIDE SEQUENCE [LARGE SCALE GENOMIC DNA]</scope>
    <source>
        <strain evidence="1 2">MAFF 305830</strain>
    </source>
</reference>
<evidence type="ECO:0000313" key="2">
    <source>
        <dbReference type="Proteomes" id="UP000054097"/>
    </source>
</evidence>
<sequence length="180" mass="20006">METPKLDPLPVGSFVPLRPENGKDDTLFVDVSSQTFLIFPQPLSMLLPNTESITSVDFLSSRKDDSPVEATATPIMTCWLVHVFRRSEWTHRQDTSLSQSPSTSSVSSAQIHALHFVRFKNSTYSGESEEHMRNIATNFYDLTILHELRTGFIGGETANKQPLHIAVVNSMTAALDGIQV</sequence>
<evidence type="ECO:0000313" key="1">
    <source>
        <dbReference type="EMBL" id="KIM27291.1"/>
    </source>
</evidence>
<keyword evidence="2" id="KW-1185">Reference proteome</keyword>
<protein>
    <submittedName>
        <fullName evidence="1">Uncharacterized protein</fullName>
    </submittedName>
</protein>
<accession>A0A0C3B741</accession>